<dbReference type="OMA" id="ACHFLLE"/>
<dbReference type="Gene3D" id="1.25.40.20">
    <property type="entry name" value="Ankyrin repeat-containing domain"/>
    <property type="match status" value="2"/>
</dbReference>
<reference evidence="6" key="2">
    <citation type="submission" date="2010-05" db="EMBL/GenBank/DDBJ databases">
        <title>The Genome Sequence of Magnaporthe poae strain ATCC 64411.</title>
        <authorList>
            <consortium name="The Broad Institute Genome Sequencing Platform"/>
            <consortium name="Broad Institute Genome Sequencing Center for Infectious Disease"/>
            <person name="Ma L.-J."/>
            <person name="Dead R."/>
            <person name="Young S."/>
            <person name="Zeng Q."/>
            <person name="Koehrsen M."/>
            <person name="Alvarado L."/>
            <person name="Berlin A."/>
            <person name="Chapman S.B."/>
            <person name="Chen Z."/>
            <person name="Freedman E."/>
            <person name="Gellesch M."/>
            <person name="Goldberg J."/>
            <person name="Griggs A."/>
            <person name="Gujja S."/>
            <person name="Heilman E.R."/>
            <person name="Heiman D."/>
            <person name="Hepburn T."/>
            <person name="Howarth C."/>
            <person name="Jen D."/>
            <person name="Larson L."/>
            <person name="Mehta T."/>
            <person name="Neiman D."/>
            <person name="Pearson M."/>
            <person name="Roberts A."/>
            <person name="Saif S."/>
            <person name="Shea T."/>
            <person name="Shenoy N."/>
            <person name="Sisk P."/>
            <person name="Stolte C."/>
            <person name="Sykes S."/>
            <person name="Walk T."/>
            <person name="White J."/>
            <person name="Yandava C."/>
            <person name="Haas B."/>
            <person name="Nusbaum C."/>
            <person name="Birren B."/>
        </authorList>
    </citation>
    <scope>NUCLEOTIDE SEQUENCE</scope>
    <source>
        <strain evidence="6">ATCC 64411</strain>
    </source>
</reference>
<evidence type="ECO:0000256" key="2">
    <source>
        <dbReference type="ARBA" id="ARBA00023043"/>
    </source>
</evidence>
<feature type="compositionally biased region" description="Acidic residues" evidence="5">
    <location>
        <begin position="749"/>
        <end position="783"/>
    </location>
</feature>
<accession>A0A0C4DQ10</accession>
<dbReference type="EMBL" id="ADBL01000487">
    <property type="status" value="NOT_ANNOTATED_CDS"/>
    <property type="molecule type" value="Genomic_DNA"/>
</dbReference>
<sequence length="793" mass="86638">MADPLSIAGLAIGALQASAETSGALLKLYSSLKNAPDLIAALSNEASDTRAVLLRVQDACDALSKLATPQAAEFLQSLQDLVGDAKARLAELDSLAKRLEAEKGVRMRVKWVLQDSNAASLKVQLREVRTKISDVLVSSTSASASHMQLELADIKVLVPQSHSETQAKIDGLSGVVESVLNKTEQNTKRLDDLSILMQTLVVEQSWTLYKTRLKGGQSTNSKPRTQQRPISIGNEQGRREGSFYSQALFLINLRPSMASCADECPCCCHRPPAARGRPSNLVPAMLKAYLGGLFVGYNGGPDKMAACDSRHCAKEKKAHVQVSYAFPAWCALPPLHLLVESSSHWRFKIDLVHKRVGSDFRYSLLNALFRCDLPTVKRVLDLDPMAAREIDPTDGRSSLLDAVELWILKYDRGYGLAEAVKYLLFTGADPDQENIEGRSARGMVAWALLGMPAHHHQRATWEEIGRLLNISDYLDDLEIPFLHKVISGICLIPIDGFLSGSVQDPSFDINVTSFMNQTALSLACRRGDEASVRALLRHGADCSSGVVLGNATISAAYSDLIVAALIEAGADTSWDGGVYTAACKNNGAAIRTLVQAGASPYGRDPDLIPLIDAACFNAPDAIQALCELGATVDARDSHGFTALHKSILRNSHESLRVLLEHGADHRLKTGWPRRYRRTILDLAADEGDVETMDIVTSLDLRGFNVSSDNYNGRVMRNYFEARSLPPTDELREAFERMFAAAARASLEPWPEEGSESESEEVWEEEEEEAGSAESDEDRDEQDIFFDAKESPVG</sequence>
<dbReference type="InterPro" id="IPR002110">
    <property type="entry name" value="Ankyrin_rpt"/>
</dbReference>
<dbReference type="Proteomes" id="UP000011715">
    <property type="component" value="Unassembled WGS sequence"/>
</dbReference>
<dbReference type="AlphaFoldDB" id="A0A0C4DQ10"/>
<dbReference type="PANTHER" id="PTHR24189">
    <property type="entry name" value="MYOTROPHIN"/>
    <property type="match status" value="1"/>
</dbReference>
<evidence type="ECO:0000313" key="8">
    <source>
        <dbReference type="Proteomes" id="UP000011715"/>
    </source>
</evidence>
<reference evidence="7" key="4">
    <citation type="journal article" date="2015" name="G3 (Bethesda)">
        <title>Genome sequences of three phytopathogenic species of the Magnaporthaceae family of fungi.</title>
        <authorList>
            <person name="Okagaki L.H."/>
            <person name="Nunes C.C."/>
            <person name="Sailsbery J."/>
            <person name="Clay B."/>
            <person name="Brown D."/>
            <person name="John T."/>
            <person name="Oh Y."/>
            <person name="Young N."/>
            <person name="Fitzgerald M."/>
            <person name="Haas B.J."/>
            <person name="Zeng Q."/>
            <person name="Young S."/>
            <person name="Adiconis X."/>
            <person name="Fan L."/>
            <person name="Levin J.Z."/>
            <person name="Mitchell T.K."/>
            <person name="Okubara P.A."/>
            <person name="Farman M.L."/>
            <person name="Kohn L.M."/>
            <person name="Birren B."/>
            <person name="Ma L.-J."/>
            <person name="Dean R.A."/>
        </authorList>
    </citation>
    <scope>NUCLEOTIDE SEQUENCE</scope>
    <source>
        <strain evidence="7">ATCC 64411 / 73-15</strain>
    </source>
</reference>
<evidence type="ECO:0000256" key="3">
    <source>
        <dbReference type="PROSITE-ProRule" id="PRU00023"/>
    </source>
</evidence>
<keyword evidence="1" id="KW-0677">Repeat</keyword>
<keyword evidence="2 3" id="KW-0040">ANK repeat</keyword>
<feature type="coiled-coil region" evidence="4">
    <location>
        <begin position="75"/>
        <end position="102"/>
    </location>
</feature>
<dbReference type="GO" id="GO:0005737">
    <property type="term" value="C:cytoplasm"/>
    <property type="evidence" value="ECO:0007669"/>
    <property type="project" value="TreeGrafter"/>
</dbReference>
<dbReference type="GO" id="GO:0005634">
    <property type="term" value="C:nucleus"/>
    <property type="evidence" value="ECO:0007669"/>
    <property type="project" value="TreeGrafter"/>
</dbReference>
<feature type="repeat" description="ANK" evidence="3">
    <location>
        <begin position="515"/>
        <end position="541"/>
    </location>
</feature>
<evidence type="ECO:0000256" key="5">
    <source>
        <dbReference type="SAM" id="MobiDB-lite"/>
    </source>
</evidence>
<feature type="region of interest" description="Disordered" evidence="5">
    <location>
        <begin position="213"/>
        <end position="236"/>
    </location>
</feature>
<dbReference type="EMBL" id="GL876967">
    <property type="protein sequence ID" value="KLU82875.1"/>
    <property type="molecule type" value="Genomic_DNA"/>
</dbReference>
<keyword evidence="4" id="KW-0175">Coiled coil</keyword>
<proteinExistence type="predicted"/>
<evidence type="ECO:0008006" key="9">
    <source>
        <dbReference type="Google" id="ProtNLM"/>
    </source>
</evidence>
<dbReference type="Pfam" id="PF00023">
    <property type="entry name" value="Ank"/>
    <property type="match status" value="1"/>
</dbReference>
<evidence type="ECO:0000313" key="7">
    <source>
        <dbReference type="EnsemblFungi" id="MAPG_01943T0"/>
    </source>
</evidence>
<dbReference type="PROSITE" id="PS50297">
    <property type="entry name" value="ANK_REP_REGION"/>
    <property type="match status" value="2"/>
</dbReference>
<dbReference type="PANTHER" id="PTHR24189:SF50">
    <property type="entry name" value="ANKYRIN REPEAT AND SOCS BOX PROTEIN 2"/>
    <property type="match status" value="1"/>
</dbReference>
<gene>
    <name evidence="6" type="ORF">MAPG_01943</name>
</gene>
<reference evidence="6" key="3">
    <citation type="submission" date="2011-03" db="EMBL/GenBank/DDBJ databases">
        <title>Annotation of Magnaporthe poae ATCC 64411.</title>
        <authorList>
            <person name="Ma L.-J."/>
            <person name="Dead R."/>
            <person name="Young S.K."/>
            <person name="Zeng Q."/>
            <person name="Gargeya S."/>
            <person name="Fitzgerald M."/>
            <person name="Haas B."/>
            <person name="Abouelleil A."/>
            <person name="Alvarado L."/>
            <person name="Arachchi H.M."/>
            <person name="Berlin A."/>
            <person name="Brown A."/>
            <person name="Chapman S.B."/>
            <person name="Chen Z."/>
            <person name="Dunbar C."/>
            <person name="Freedman E."/>
            <person name="Gearin G."/>
            <person name="Gellesch M."/>
            <person name="Goldberg J."/>
            <person name="Griggs A."/>
            <person name="Gujja S."/>
            <person name="Heiman D."/>
            <person name="Howarth C."/>
            <person name="Larson L."/>
            <person name="Lui A."/>
            <person name="MacDonald P.J.P."/>
            <person name="Mehta T."/>
            <person name="Montmayeur A."/>
            <person name="Murphy C."/>
            <person name="Neiman D."/>
            <person name="Pearson M."/>
            <person name="Priest M."/>
            <person name="Roberts A."/>
            <person name="Saif S."/>
            <person name="Shea T."/>
            <person name="Shenoy N."/>
            <person name="Sisk P."/>
            <person name="Stolte C."/>
            <person name="Sykes S."/>
            <person name="Yandava C."/>
            <person name="Wortman J."/>
            <person name="Nusbaum C."/>
            <person name="Birren B."/>
        </authorList>
    </citation>
    <scope>NUCLEOTIDE SEQUENCE</scope>
    <source>
        <strain evidence="6">ATCC 64411</strain>
    </source>
</reference>
<reference evidence="8" key="1">
    <citation type="submission" date="2010-05" db="EMBL/GenBank/DDBJ databases">
        <title>The genome sequence of Magnaporthe poae strain ATCC 64411.</title>
        <authorList>
            <person name="Ma L.-J."/>
            <person name="Dead R."/>
            <person name="Young S."/>
            <person name="Zeng Q."/>
            <person name="Koehrsen M."/>
            <person name="Alvarado L."/>
            <person name="Berlin A."/>
            <person name="Chapman S.B."/>
            <person name="Chen Z."/>
            <person name="Freedman E."/>
            <person name="Gellesch M."/>
            <person name="Goldberg J."/>
            <person name="Griggs A."/>
            <person name="Gujja S."/>
            <person name="Heilman E.R."/>
            <person name="Heiman D."/>
            <person name="Hepburn T."/>
            <person name="Howarth C."/>
            <person name="Jen D."/>
            <person name="Larson L."/>
            <person name="Mehta T."/>
            <person name="Neiman D."/>
            <person name="Pearson M."/>
            <person name="Roberts A."/>
            <person name="Saif S."/>
            <person name="Shea T."/>
            <person name="Shenoy N."/>
            <person name="Sisk P."/>
            <person name="Stolte C."/>
            <person name="Sykes S."/>
            <person name="Walk T."/>
            <person name="White J."/>
            <person name="Yandava C."/>
            <person name="Haas B."/>
            <person name="Nusbaum C."/>
            <person name="Birren B."/>
        </authorList>
    </citation>
    <scope>NUCLEOTIDE SEQUENCE [LARGE SCALE GENOMIC DNA]</scope>
    <source>
        <strain evidence="8">ATCC 64411 / 73-15</strain>
    </source>
</reference>
<organism evidence="7 8">
    <name type="scientific">Magnaporthiopsis poae (strain ATCC 64411 / 73-15)</name>
    <name type="common">Kentucky bluegrass fungus</name>
    <name type="synonym">Magnaporthe poae</name>
    <dbReference type="NCBI Taxonomy" id="644358"/>
    <lineage>
        <taxon>Eukaryota</taxon>
        <taxon>Fungi</taxon>
        <taxon>Dikarya</taxon>
        <taxon>Ascomycota</taxon>
        <taxon>Pezizomycotina</taxon>
        <taxon>Sordariomycetes</taxon>
        <taxon>Sordariomycetidae</taxon>
        <taxon>Magnaporthales</taxon>
        <taxon>Magnaporthaceae</taxon>
        <taxon>Magnaporthiopsis</taxon>
    </lineage>
</organism>
<dbReference type="InterPro" id="IPR050745">
    <property type="entry name" value="Multifunctional_regulatory"/>
</dbReference>
<dbReference type="eggNOG" id="KOG4177">
    <property type="taxonomic scope" value="Eukaryota"/>
</dbReference>
<dbReference type="EnsemblFungi" id="MAPG_01943T0">
    <property type="protein sequence ID" value="MAPG_01943T0"/>
    <property type="gene ID" value="MAPG_01943"/>
</dbReference>
<protein>
    <recommendedName>
        <fullName evidence="9">Fungal N-terminal domain-containing protein</fullName>
    </recommendedName>
</protein>
<feature type="repeat" description="ANK" evidence="3">
    <location>
        <begin position="638"/>
        <end position="670"/>
    </location>
</feature>
<dbReference type="InterPro" id="IPR036770">
    <property type="entry name" value="Ankyrin_rpt-contain_sf"/>
</dbReference>
<dbReference type="VEuPathDB" id="FungiDB:MAPG_01943"/>
<dbReference type="OrthoDB" id="426293at2759"/>
<feature type="compositionally biased region" description="Polar residues" evidence="5">
    <location>
        <begin position="216"/>
        <end position="229"/>
    </location>
</feature>
<name>A0A0C4DQ10_MAGP6</name>
<evidence type="ECO:0000256" key="1">
    <source>
        <dbReference type="ARBA" id="ARBA00022737"/>
    </source>
</evidence>
<keyword evidence="8" id="KW-1185">Reference proteome</keyword>
<feature type="region of interest" description="Disordered" evidence="5">
    <location>
        <begin position="745"/>
        <end position="793"/>
    </location>
</feature>
<dbReference type="PROSITE" id="PS50088">
    <property type="entry name" value="ANK_REPEAT"/>
    <property type="match status" value="2"/>
</dbReference>
<reference evidence="7" key="5">
    <citation type="submission" date="2015-06" db="UniProtKB">
        <authorList>
            <consortium name="EnsemblFungi"/>
        </authorList>
    </citation>
    <scope>IDENTIFICATION</scope>
    <source>
        <strain evidence="7">ATCC 64411</strain>
    </source>
</reference>
<dbReference type="STRING" id="644358.A0A0C4DQ10"/>
<dbReference type="SUPFAM" id="SSF48403">
    <property type="entry name" value="Ankyrin repeat"/>
    <property type="match status" value="1"/>
</dbReference>
<evidence type="ECO:0000256" key="4">
    <source>
        <dbReference type="SAM" id="Coils"/>
    </source>
</evidence>
<dbReference type="Pfam" id="PF12796">
    <property type="entry name" value="Ank_2"/>
    <property type="match status" value="1"/>
</dbReference>
<evidence type="ECO:0000313" key="6">
    <source>
        <dbReference type="EMBL" id="KLU82875.1"/>
    </source>
</evidence>
<dbReference type="SMART" id="SM00248">
    <property type="entry name" value="ANK"/>
    <property type="match status" value="5"/>
</dbReference>